<organism evidence="4 5">
    <name type="scientific">Bifidobacterium parmae</name>
    <dbReference type="NCBI Taxonomy" id="361854"/>
    <lineage>
        <taxon>Bacteria</taxon>
        <taxon>Bacillati</taxon>
        <taxon>Actinomycetota</taxon>
        <taxon>Actinomycetes</taxon>
        <taxon>Bifidobacteriales</taxon>
        <taxon>Bifidobacteriaceae</taxon>
        <taxon>Bifidobacterium</taxon>
    </lineage>
</organism>
<evidence type="ECO:0000256" key="2">
    <source>
        <dbReference type="SAM" id="Phobius"/>
    </source>
</evidence>
<reference evidence="4 5" key="1">
    <citation type="submission" date="2017-07" db="EMBL/GenBank/DDBJ databases">
        <title>Bifidobacterium novel species.</title>
        <authorList>
            <person name="Lugli G.A."/>
            <person name="Milani C."/>
            <person name="Duranti S."/>
            <person name="Mangifesta M."/>
        </authorList>
    </citation>
    <scope>NUCLEOTIDE SEQUENCE [LARGE SCALE GENOMIC DNA]</scope>
    <source>
        <strain evidence="4 5">77</strain>
    </source>
</reference>
<feature type="compositionally biased region" description="Basic and acidic residues" evidence="1">
    <location>
        <begin position="739"/>
        <end position="748"/>
    </location>
</feature>
<evidence type="ECO:0000313" key="4">
    <source>
        <dbReference type="EMBL" id="PLS26064.1"/>
    </source>
</evidence>
<accession>A0A2N5IVR8</accession>
<dbReference type="SUPFAM" id="SSF52540">
    <property type="entry name" value="P-loop containing nucleoside triphosphate hydrolases"/>
    <property type="match status" value="1"/>
</dbReference>
<protein>
    <submittedName>
        <fullName evidence="4">Aromatic ring-opening dioxygenase LigA</fullName>
    </submittedName>
</protein>
<feature type="domain" description="Double-GTPase 2" evidence="3">
    <location>
        <begin position="224"/>
        <end position="416"/>
    </location>
</feature>
<keyword evidence="4" id="KW-0560">Oxidoreductase</keyword>
<feature type="compositionally biased region" description="Pro residues" evidence="1">
    <location>
        <begin position="573"/>
        <end position="605"/>
    </location>
</feature>
<dbReference type="Gene3D" id="3.40.50.300">
    <property type="entry name" value="P-loop containing nucleotide triphosphate hydrolases"/>
    <property type="match status" value="1"/>
</dbReference>
<evidence type="ECO:0000313" key="5">
    <source>
        <dbReference type="Proteomes" id="UP000235034"/>
    </source>
</evidence>
<feature type="region of interest" description="Disordered" evidence="1">
    <location>
        <begin position="537"/>
        <end position="748"/>
    </location>
</feature>
<keyword evidence="2" id="KW-0472">Membrane</keyword>
<sequence length="748" mass="81292">MHMGKKKGTTKPARPPKPRRPDDPAKVSYLFGPGFADISRVIRSTTDKARTNIDDMTRDAVELSEGTTFDSMIVRAGWTACRYVYWLACCLGMVVMSVVYCVGMLLPQTIAFLCYELVGSVLCAAAWLTDTLFLAVLRISNVCDYCHKRFARPVYQCPNCGAKHRDLFPGRYGILHHTCRCGQRLPSSILDRRKPRRRLTALCPYCLAAGHDEIIRSAGSRTICIPVVGGASSGKTSLINAYAVSLITRRAGEHGLTTRFYDKAREQRFATMVADSERGFVDKTAVETDGQRASAFSMSFYLDGGGLRPSRLMQLLDIAGETFVRGDENEQQNQYAHCEGIVLVIDPLAIPQVKARIASGLRGTDAGSISASPLGDVMNALRNDIDANLARNRGKRLTTPLAVVINKVDAAPLLDERLGAPAIARFRQAEPERCANDLDTMDFLCRQFLVDMDMGDVVDMIQQRFAVSRFFAVSAIGHTAGEGRFMPRGVDDVIDWIVSLSDPALAKALAIHGFPKTKLPVFTPGIGRFEGIPAEAAQRERERIAQEQAKAQAKADKERAKRERKATGTAPTYPAPGAAPAPAPVPFTRPAPAPVPTPAPVPSPTSIPSAPEPVSRPAHPAVVPTPPPQPARRQQASPVPMPQAQPIQPAQQPAPQPARRSFRPQRTRPYRRSGTGAAPAQGIPAPDVPLPANGARSGAGRRDAQPPVPRPAVPQEPAPRTDQPSVPSPRPRRTRPRRTGNDHDSPRQ</sequence>
<dbReference type="Pfam" id="PF19993">
    <property type="entry name" value="DO-GTPase2"/>
    <property type="match status" value="1"/>
</dbReference>
<feature type="compositionally biased region" description="Low complexity" evidence="1">
    <location>
        <begin position="631"/>
        <end position="659"/>
    </location>
</feature>
<proteinExistence type="predicted"/>
<evidence type="ECO:0000259" key="3">
    <source>
        <dbReference type="Pfam" id="PF19993"/>
    </source>
</evidence>
<gene>
    <name evidence="4" type="ORF">Uis4E_2121</name>
</gene>
<feature type="region of interest" description="Disordered" evidence="1">
    <location>
        <begin position="1"/>
        <end position="24"/>
    </location>
</feature>
<dbReference type="InterPro" id="IPR045528">
    <property type="entry name" value="DO-GTPase2"/>
</dbReference>
<dbReference type="InterPro" id="IPR027417">
    <property type="entry name" value="P-loop_NTPase"/>
</dbReference>
<feature type="compositionally biased region" description="Basic residues" evidence="1">
    <location>
        <begin position="660"/>
        <end position="671"/>
    </location>
</feature>
<keyword evidence="5" id="KW-1185">Reference proteome</keyword>
<keyword evidence="4" id="KW-0223">Dioxygenase</keyword>
<feature type="compositionally biased region" description="Basic residues" evidence="1">
    <location>
        <begin position="1"/>
        <end position="18"/>
    </location>
</feature>
<keyword evidence="2" id="KW-0812">Transmembrane</keyword>
<evidence type="ECO:0000256" key="1">
    <source>
        <dbReference type="SAM" id="MobiDB-lite"/>
    </source>
</evidence>
<keyword evidence="2" id="KW-1133">Transmembrane helix</keyword>
<comment type="caution">
    <text evidence="4">The sequence shown here is derived from an EMBL/GenBank/DDBJ whole genome shotgun (WGS) entry which is preliminary data.</text>
</comment>
<feature type="compositionally biased region" description="Pro residues" evidence="1">
    <location>
        <begin position="706"/>
        <end position="717"/>
    </location>
</feature>
<name>A0A2N5IVR8_9BIFI</name>
<feature type="transmembrane region" description="Helical" evidence="2">
    <location>
        <begin position="83"/>
        <end position="106"/>
    </location>
</feature>
<dbReference type="Proteomes" id="UP000235034">
    <property type="component" value="Unassembled WGS sequence"/>
</dbReference>
<dbReference type="AlphaFoldDB" id="A0A2N5IVR8"/>
<dbReference type="GO" id="GO:0051213">
    <property type="term" value="F:dioxygenase activity"/>
    <property type="evidence" value="ECO:0007669"/>
    <property type="project" value="UniProtKB-KW"/>
</dbReference>
<dbReference type="EMBL" id="NMWT01000032">
    <property type="protein sequence ID" value="PLS26064.1"/>
    <property type="molecule type" value="Genomic_DNA"/>
</dbReference>